<dbReference type="CDD" id="cd00130">
    <property type="entry name" value="PAS"/>
    <property type="match status" value="2"/>
</dbReference>
<gene>
    <name evidence="4" type="ORF">KP77_13380</name>
</gene>
<proteinExistence type="predicted"/>
<evidence type="ECO:0000259" key="3">
    <source>
        <dbReference type="PROSITE" id="PS50887"/>
    </source>
</evidence>
<organism evidence="4 5">
    <name type="scientific">Jeotgalibacillus alimentarius</name>
    <dbReference type="NCBI Taxonomy" id="135826"/>
    <lineage>
        <taxon>Bacteria</taxon>
        <taxon>Bacillati</taxon>
        <taxon>Bacillota</taxon>
        <taxon>Bacilli</taxon>
        <taxon>Bacillales</taxon>
        <taxon>Caryophanaceae</taxon>
        <taxon>Jeotgalibacillus</taxon>
    </lineage>
</organism>
<comment type="caution">
    <text evidence="4">The sequence shown here is derived from an EMBL/GenBank/DDBJ whole genome shotgun (WGS) entry which is preliminary data.</text>
</comment>
<dbReference type="Gene3D" id="3.30.450.20">
    <property type="entry name" value="PAS domain"/>
    <property type="match status" value="3"/>
</dbReference>
<evidence type="ECO:0000313" key="4">
    <source>
        <dbReference type="EMBL" id="KIL50718.1"/>
    </source>
</evidence>
<feature type="domain" description="PAC" evidence="2">
    <location>
        <begin position="335"/>
        <end position="387"/>
    </location>
</feature>
<reference evidence="4 5" key="1">
    <citation type="submission" date="2015-01" db="EMBL/GenBank/DDBJ databases">
        <title>Genome sequence of Jeotgalibacillus alimentarius.</title>
        <authorList>
            <person name="Goh K.M."/>
            <person name="Chan K.-G."/>
            <person name="Yaakop A.S."/>
            <person name="Ee R."/>
            <person name="Gan H.M."/>
            <person name="Chan C.S."/>
        </authorList>
    </citation>
    <scope>NUCLEOTIDE SEQUENCE [LARGE SCALE GENOMIC DNA]</scope>
    <source>
        <strain evidence="4 5">YKJ-13</strain>
    </source>
</reference>
<dbReference type="AlphaFoldDB" id="A0A0C2W3S4"/>
<name>A0A0C2W3S4_9BACL</name>
<dbReference type="CDD" id="cd01949">
    <property type="entry name" value="GGDEF"/>
    <property type="match status" value="1"/>
</dbReference>
<dbReference type="NCBIfam" id="TIGR00254">
    <property type="entry name" value="GGDEF"/>
    <property type="match status" value="1"/>
</dbReference>
<dbReference type="FunFam" id="3.30.70.270:FF:000001">
    <property type="entry name" value="Diguanylate cyclase domain protein"/>
    <property type="match status" value="1"/>
</dbReference>
<dbReference type="InterPro" id="IPR029787">
    <property type="entry name" value="Nucleotide_cyclase"/>
</dbReference>
<keyword evidence="5" id="KW-1185">Reference proteome</keyword>
<dbReference type="STRING" id="135826.KP77_13380"/>
<dbReference type="Pfam" id="PF13426">
    <property type="entry name" value="PAS_9"/>
    <property type="match status" value="1"/>
</dbReference>
<dbReference type="SMART" id="SM00267">
    <property type="entry name" value="GGDEF"/>
    <property type="match status" value="1"/>
</dbReference>
<dbReference type="InterPro" id="IPR043128">
    <property type="entry name" value="Rev_trsase/Diguanyl_cyclase"/>
</dbReference>
<dbReference type="SMART" id="SM00091">
    <property type="entry name" value="PAS"/>
    <property type="match status" value="2"/>
</dbReference>
<dbReference type="InterPro" id="IPR000160">
    <property type="entry name" value="GGDEF_dom"/>
</dbReference>
<dbReference type="Gene3D" id="3.30.70.270">
    <property type="match status" value="1"/>
</dbReference>
<dbReference type="InterPro" id="IPR035965">
    <property type="entry name" value="PAS-like_dom_sf"/>
</dbReference>
<dbReference type="InterPro" id="IPR000014">
    <property type="entry name" value="PAS"/>
</dbReference>
<feature type="domain" description="PAS" evidence="1">
    <location>
        <begin position="262"/>
        <end position="307"/>
    </location>
</feature>
<dbReference type="NCBIfam" id="TIGR00229">
    <property type="entry name" value="sensory_box"/>
    <property type="match status" value="2"/>
</dbReference>
<sequence length="550" mass="63070">MRSEHLLHRAMMSGIKEMVFIVKVEPDGEFTYAFINEEAKIRSGLSEEDYGKPIRFIQDNEVTNTLYRQYHEVLSSGEDVIYKDSYRSLSGETYYSKTRLSPLCDELGQCEYITALVTDITESTWAERSAIESKKRAVESRERFRSLFEHNLDAIMYLNLDGKIESLNHAAEDLFSGENIMGFHYTEWISSTDHLQTTDTFRSAMNGKAESLRLSVKISKEEKIEGLSIFVPVLFNHKVTGIYWILKDMTGEMNALRSFQDSEKKFRIIAENAQDLITLVDHRGLIIYTSPSYKRLLGYDETDFEGKPFSFGVEDKYLNEMDASFLTAIREDRPFKLQVRQLKGNGTPIWTEVQGTPVFDEGDVFSYMVVISRDITLTKQYESKLKHFAYHDSLTGLPNRRMLEEEMKKELVKEDTVFSVLILDIDHFKTINDTMGHDTGDAVIEEFANRLSASVRRSDLEVRHGGDEFVILLYDVGDKGVLSQIAKKILLSVRKPWTLQGELFEVTTSIGMTVVNEKNYSSEEILKAADDALYKAKEQGKNTYSITLLN</sequence>
<dbReference type="InterPro" id="IPR013656">
    <property type="entry name" value="PAS_4"/>
</dbReference>
<evidence type="ECO:0000259" key="1">
    <source>
        <dbReference type="PROSITE" id="PS50112"/>
    </source>
</evidence>
<dbReference type="EMBL" id="JXRQ01000016">
    <property type="protein sequence ID" value="KIL50718.1"/>
    <property type="molecule type" value="Genomic_DNA"/>
</dbReference>
<dbReference type="PROSITE" id="PS50887">
    <property type="entry name" value="GGDEF"/>
    <property type="match status" value="1"/>
</dbReference>
<dbReference type="Proteomes" id="UP000031950">
    <property type="component" value="Unassembled WGS sequence"/>
</dbReference>
<accession>A0A0C2W3S4</accession>
<evidence type="ECO:0008006" key="6">
    <source>
        <dbReference type="Google" id="ProtNLM"/>
    </source>
</evidence>
<dbReference type="PROSITE" id="PS50113">
    <property type="entry name" value="PAC"/>
    <property type="match status" value="1"/>
</dbReference>
<protein>
    <recommendedName>
        <fullName evidence="6">Diguanylate cyclase</fullName>
    </recommendedName>
</protein>
<dbReference type="PANTHER" id="PTHR44757">
    <property type="entry name" value="DIGUANYLATE CYCLASE DGCP"/>
    <property type="match status" value="1"/>
</dbReference>
<dbReference type="InterPro" id="IPR000700">
    <property type="entry name" value="PAS-assoc_C"/>
</dbReference>
<feature type="domain" description="GGDEF" evidence="3">
    <location>
        <begin position="416"/>
        <end position="549"/>
    </location>
</feature>
<dbReference type="PANTHER" id="PTHR44757:SF2">
    <property type="entry name" value="BIOFILM ARCHITECTURE MAINTENANCE PROTEIN MBAA"/>
    <property type="match status" value="1"/>
</dbReference>
<dbReference type="SMART" id="SM00086">
    <property type="entry name" value="PAC"/>
    <property type="match status" value="2"/>
</dbReference>
<dbReference type="Pfam" id="PF13188">
    <property type="entry name" value="PAS_8"/>
    <property type="match status" value="1"/>
</dbReference>
<dbReference type="PATRIC" id="fig|135826.4.peg.1334"/>
<dbReference type="InterPro" id="IPR052155">
    <property type="entry name" value="Biofilm_reg_signaling"/>
</dbReference>
<dbReference type="InterPro" id="IPR001610">
    <property type="entry name" value="PAC"/>
</dbReference>
<dbReference type="Pfam" id="PF00990">
    <property type="entry name" value="GGDEF"/>
    <property type="match status" value="1"/>
</dbReference>
<dbReference type="SUPFAM" id="SSF55785">
    <property type="entry name" value="PYP-like sensor domain (PAS domain)"/>
    <property type="match status" value="3"/>
</dbReference>
<evidence type="ECO:0000313" key="5">
    <source>
        <dbReference type="Proteomes" id="UP000031950"/>
    </source>
</evidence>
<dbReference type="RefSeq" id="WP_041121958.1">
    <property type="nucleotide sequence ID" value="NZ_JXRQ01000016.1"/>
</dbReference>
<dbReference type="PROSITE" id="PS50112">
    <property type="entry name" value="PAS"/>
    <property type="match status" value="1"/>
</dbReference>
<dbReference type="Pfam" id="PF08448">
    <property type="entry name" value="PAS_4"/>
    <property type="match status" value="1"/>
</dbReference>
<evidence type="ECO:0000259" key="2">
    <source>
        <dbReference type="PROSITE" id="PS50113"/>
    </source>
</evidence>
<dbReference type="SUPFAM" id="SSF55073">
    <property type="entry name" value="Nucleotide cyclase"/>
    <property type="match status" value="1"/>
</dbReference>
<dbReference type="OrthoDB" id="2624050at2"/>